<accession>A0A4Q7DZQ2</accession>
<dbReference type="AlphaFoldDB" id="A0A4Q7DZQ2"/>
<dbReference type="EMBL" id="PPUZ01000087">
    <property type="protein sequence ID" value="RZM72708.1"/>
    <property type="molecule type" value="Genomic_DNA"/>
</dbReference>
<name>A0A4Q7DZQ2_9GAMM</name>
<organism evidence="2 3">
    <name type="scientific">Pseudoalteromonas rubra</name>
    <dbReference type="NCBI Taxonomy" id="43658"/>
    <lineage>
        <taxon>Bacteria</taxon>
        <taxon>Pseudomonadati</taxon>
        <taxon>Pseudomonadota</taxon>
        <taxon>Gammaproteobacteria</taxon>
        <taxon>Alteromonadales</taxon>
        <taxon>Pseudoalteromonadaceae</taxon>
        <taxon>Pseudoalteromonas</taxon>
    </lineage>
</organism>
<feature type="signal peptide" evidence="1">
    <location>
        <begin position="1"/>
        <end position="18"/>
    </location>
</feature>
<protein>
    <submittedName>
        <fullName evidence="2">Uncharacterized protein</fullName>
    </submittedName>
</protein>
<gene>
    <name evidence="2" type="ORF">C3B51_21680</name>
</gene>
<feature type="chain" id="PRO_5020585987" evidence="1">
    <location>
        <begin position="19"/>
        <end position="101"/>
    </location>
</feature>
<dbReference type="Proteomes" id="UP000292345">
    <property type="component" value="Unassembled WGS sequence"/>
</dbReference>
<sequence>MKKYLLALCLFLPFVANSTTNCPEAKVQHLQIERDSILVFQEGQNWHLIGPPSDPGVQAMYSALLSAQMAGKKVIIRFPAGYDCKAYNLSVPALMVRTNNF</sequence>
<proteinExistence type="predicted"/>
<keyword evidence="1" id="KW-0732">Signal</keyword>
<evidence type="ECO:0000313" key="2">
    <source>
        <dbReference type="EMBL" id="RZM72708.1"/>
    </source>
</evidence>
<evidence type="ECO:0000256" key="1">
    <source>
        <dbReference type="SAM" id="SignalP"/>
    </source>
</evidence>
<reference evidence="2 3" key="1">
    <citation type="submission" date="2018-01" db="EMBL/GenBank/DDBJ databases">
        <title>Co-occurrence of chitin degradation, pigmentation and bioactivity in marine Pseudoalteromonas.</title>
        <authorList>
            <person name="Paulsen S."/>
            <person name="Gram L."/>
            <person name="Machado H."/>
        </authorList>
    </citation>
    <scope>NUCLEOTIDE SEQUENCE [LARGE SCALE GENOMIC DNA]</scope>
    <source>
        <strain evidence="2 3">S1946</strain>
    </source>
</reference>
<evidence type="ECO:0000313" key="3">
    <source>
        <dbReference type="Proteomes" id="UP000292345"/>
    </source>
</evidence>
<comment type="caution">
    <text evidence="2">The sequence shown here is derived from an EMBL/GenBank/DDBJ whole genome shotgun (WGS) entry which is preliminary data.</text>
</comment>
<dbReference type="RefSeq" id="WP_125721969.1">
    <property type="nucleotide sequence ID" value="NZ_PPUZ01000087.1"/>
</dbReference>